<protein>
    <recommendedName>
        <fullName evidence="4">Outer membrane lipoprotein carrier protein LolA</fullName>
    </recommendedName>
</protein>
<comment type="caution">
    <text evidence="2">The sequence shown here is derived from an EMBL/GenBank/DDBJ whole genome shotgun (WGS) entry which is preliminary data.</text>
</comment>
<reference evidence="2 3" key="1">
    <citation type="submission" date="2020-07" db="EMBL/GenBank/DDBJ databases">
        <title>Genomic Encyclopedia of Type Strains, Phase IV (KMG-V): Genome sequencing to study the core and pangenomes of soil and plant-associated prokaryotes.</title>
        <authorList>
            <person name="Whitman W."/>
        </authorList>
    </citation>
    <scope>NUCLEOTIDE SEQUENCE [LARGE SCALE GENOMIC DNA]</scope>
    <source>
        <strain evidence="2 3">M8UP22</strain>
    </source>
</reference>
<sequence>MNRSTAGTPSHRHPAVLVTAALLASLLSATAANGQALGDLQAKMAALKQSTAENQQKLHHYRWLETTQLTLKGEAKPATQAMCQYGPDGKVEKAPMSPQRQEAPSGGRFKQRIIAKKKEEMKDYMGQVKILLAMYVPPDAQRMQQAFQEGKVSINPSPDSGIAKIVFKDYAQPGDQMTISFDTSDKKISALNVNTYMDEPKDVVTLAVRFASLPDNTNYVERSVLDATAKKLQVTTTNSGYEPIGQ</sequence>
<name>A0A852VJ09_9BACT</name>
<accession>A0A852VJ09</accession>
<organism evidence="2 3">
    <name type="scientific">Tunturiibacter lichenicola</name>
    <dbReference type="NCBI Taxonomy" id="2051959"/>
    <lineage>
        <taxon>Bacteria</taxon>
        <taxon>Pseudomonadati</taxon>
        <taxon>Acidobacteriota</taxon>
        <taxon>Terriglobia</taxon>
        <taxon>Terriglobales</taxon>
        <taxon>Acidobacteriaceae</taxon>
        <taxon>Tunturiibacter</taxon>
    </lineage>
</organism>
<evidence type="ECO:0000256" key="1">
    <source>
        <dbReference type="SAM" id="SignalP"/>
    </source>
</evidence>
<dbReference type="AlphaFoldDB" id="A0A852VJ09"/>
<proteinExistence type="predicted"/>
<dbReference type="Proteomes" id="UP000564385">
    <property type="component" value="Unassembled WGS sequence"/>
</dbReference>
<evidence type="ECO:0000313" key="2">
    <source>
        <dbReference type="EMBL" id="NYF91171.1"/>
    </source>
</evidence>
<feature type="signal peptide" evidence="1">
    <location>
        <begin position="1"/>
        <end position="31"/>
    </location>
</feature>
<evidence type="ECO:0000313" key="3">
    <source>
        <dbReference type="Proteomes" id="UP000564385"/>
    </source>
</evidence>
<dbReference type="EMBL" id="JACCCU010000002">
    <property type="protein sequence ID" value="NYF91171.1"/>
    <property type="molecule type" value="Genomic_DNA"/>
</dbReference>
<feature type="chain" id="PRO_5032412563" description="Outer membrane lipoprotein carrier protein LolA" evidence="1">
    <location>
        <begin position="32"/>
        <end position="246"/>
    </location>
</feature>
<keyword evidence="1" id="KW-0732">Signal</keyword>
<gene>
    <name evidence="2" type="ORF">HDF08_003273</name>
</gene>
<evidence type="ECO:0008006" key="4">
    <source>
        <dbReference type="Google" id="ProtNLM"/>
    </source>
</evidence>